<comment type="subcellular location">
    <subcellularLocation>
        <location evidence="1">Endomembrane system</location>
        <topology evidence="1">Multi-pass membrane protein</topology>
    </subcellularLocation>
</comment>
<feature type="transmembrane region" description="Helical" evidence="6">
    <location>
        <begin position="209"/>
        <end position="229"/>
    </location>
</feature>
<evidence type="ECO:0000256" key="3">
    <source>
        <dbReference type="ARBA" id="ARBA00022692"/>
    </source>
</evidence>
<dbReference type="InterPro" id="IPR037185">
    <property type="entry name" value="EmrE-like"/>
</dbReference>
<feature type="domain" description="EamA" evidence="7">
    <location>
        <begin position="148"/>
        <end position="276"/>
    </location>
</feature>
<evidence type="ECO:0000256" key="4">
    <source>
        <dbReference type="ARBA" id="ARBA00022989"/>
    </source>
</evidence>
<dbReference type="EMBL" id="BMIN01000004">
    <property type="protein sequence ID" value="GGD06285.1"/>
    <property type="molecule type" value="Genomic_DNA"/>
</dbReference>
<feature type="transmembrane region" description="Helical" evidence="6">
    <location>
        <begin position="146"/>
        <end position="165"/>
    </location>
</feature>
<name>A0ABQ1PX37_9BACI</name>
<feature type="transmembrane region" description="Helical" evidence="6">
    <location>
        <begin position="38"/>
        <end position="56"/>
    </location>
</feature>
<feature type="transmembrane region" description="Helical" evidence="6">
    <location>
        <begin position="97"/>
        <end position="114"/>
    </location>
</feature>
<evidence type="ECO:0000256" key="1">
    <source>
        <dbReference type="ARBA" id="ARBA00004127"/>
    </source>
</evidence>
<dbReference type="Pfam" id="PF00892">
    <property type="entry name" value="EamA"/>
    <property type="match status" value="2"/>
</dbReference>
<dbReference type="RefSeq" id="WP_188651894.1">
    <property type="nucleotide sequence ID" value="NZ_BMIN01000004.1"/>
</dbReference>
<evidence type="ECO:0000313" key="9">
    <source>
        <dbReference type="Proteomes" id="UP000642571"/>
    </source>
</evidence>
<feature type="domain" description="EamA" evidence="7">
    <location>
        <begin position="6"/>
        <end position="137"/>
    </location>
</feature>
<feature type="transmembrane region" description="Helical" evidence="6">
    <location>
        <begin position="68"/>
        <end position="85"/>
    </location>
</feature>
<dbReference type="PANTHER" id="PTHR22911">
    <property type="entry name" value="ACYL-MALONYL CONDENSING ENZYME-RELATED"/>
    <property type="match status" value="1"/>
</dbReference>
<evidence type="ECO:0000256" key="6">
    <source>
        <dbReference type="SAM" id="Phobius"/>
    </source>
</evidence>
<evidence type="ECO:0000256" key="2">
    <source>
        <dbReference type="ARBA" id="ARBA00007362"/>
    </source>
</evidence>
<reference evidence="9" key="1">
    <citation type="journal article" date="2019" name="Int. J. Syst. Evol. Microbiol.">
        <title>The Global Catalogue of Microorganisms (GCM) 10K type strain sequencing project: providing services to taxonomists for standard genome sequencing and annotation.</title>
        <authorList>
            <consortium name="The Broad Institute Genomics Platform"/>
            <consortium name="The Broad Institute Genome Sequencing Center for Infectious Disease"/>
            <person name="Wu L."/>
            <person name="Ma J."/>
        </authorList>
    </citation>
    <scope>NUCLEOTIDE SEQUENCE [LARGE SCALE GENOMIC DNA]</scope>
    <source>
        <strain evidence="9">CGMCC 1.15353</strain>
    </source>
</reference>
<comment type="caution">
    <text evidence="8">The sequence shown here is derived from an EMBL/GenBank/DDBJ whole genome shotgun (WGS) entry which is preliminary data.</text>
</comment>
<dbReference type="PANTHER" id="PTHR22911:SF6">
    <property type="entry name" value="SOLUTE CARRIER FAMILY 35 MEMBER G1"/>
    <property type="match status" value="1"/>
</dbReference>
<feature type="transmembrane region" description="Helical" evidence="6">
    <location>
        <begin position="177"/>
        <end position="197"/>
    </location>
</feature>
<comment type="similarity">
    <text evidence="2">Belongs to the EamA transporter family.</text>
</comment>
<dbReference type="InterPro" id="IPR000620">
    <property type="entry name" value="EamA_dom"/>
</dbReference>
<accession>A0ABQ1PX37</accession>
<organism evidence="8 9">
    <name type="scientific">Pontibacillus salipaludis</name>
    <dbReference type="NCBI Taxonomy" id="1697394"/>
    <lineage>
        <taxon>Bacteria</taxon>
        <taxon>Bacillati</taxon>
        <taxon>Bacillota</taxon>
        <taxon>Bacilli</taxon>
        <taxon>Bacillales</taxon>
        <taxon>Bacillaceae</taxon>
        <taxon>Pontibacillus</taxon>
    </lineage>
</organism>
<feature type="transmembrane region" description="Helical" evidence="6">
    <location>
        <begin position="236"/>
        <end position="253"/>
    </location>
</feature>
<keyword evidence="4 6" id="KW-1133">Transmembrane helix</keyword>
<keyword evidence="9" id="KW-1185">Reference proteome</keyword>
<keyword evidence="5 6" id="KW-0472">Membrane</keyword>
<protein>
    <submittedName>
        <fullName evidence="8">Membrane protein</fullName>
    </submittedName>
</protein>
<dbReference type="Proteomes" id="UP000642571">
    <property type="component" value="Unassembled WGS sequence"/>
</dbReference>
<evidence type="ECO:0000313" key="8">
    <source>
        <dbReference type="EMBL" id="GGD06285.1"/>
    </source>
</evidence>
<feature type="transmembrane region" description="Helical" evidence="6">
    <location>
        <begin position="121"/>
        <end position="140"/>
    </location>
</feature>
<proteinExistence type="inferred from homology"/>
<dbReference type="SUPFAM" id="SSF103481">
    <property type="entry name" value="Multidrug resistance efflux transporter EmrE"/>
    <property type="match status" value="2"/>
</dbReference>
<evidence type="ECO:0000256" key="5">
    <source>
        <dbReference type="ARBA" id="ARBA00023136"/>
    </source>
</evidence>
<sequence>MSNTNKGILLLLSAAFGFAIMSTFVKLSGDLPAVQKTMFRNIVSAFIAFGFVLYNKERFFGKKEHQKYLILRSSLGTLGMVLYFYSIDHLVLSDADMLNKLSPFLLIIFSALFLNEKARKFQVVAIIIAFLGTLLIIKPQFSVETIPYMAGLSSAIFAALAYTVLRFLGDKEEYYTIVFYFSFFSTVVLLPFVALFYEPMSLQQTLYLLLAGVFATVGQFGITLAYKFAPAKEISIFFYTNILFSAVISIVVFNQVPDALSFLGYAIIFGASFYMFWKNKKVGAS</sequence>
<gene>
    <name evidence="8" type="ORF">GCM10011389_12280</name>
</gene>
<feature type="transmembrane region" description="Helical" evidence="6">
    <location>
        <begin position="259"/>
        <end position="277"/>
    </location>
</feature>
<evidence type="ECO:0000259" key="7">
    <source>
        <dbReference type="Pfam" id="PF00892"/>
    </source>
</evidence>
<keyword evidence="3 6" id="KW-0812">Transmembrane</keyword>